<proteinExistence type="predicted"/>
<organism evidence="1 2">
    <name type="scientific">Adineta ricciae</name>
    <name type="common">Rotifer</name>
    <dbReference type="NCBI Taxonomy" id="249248"/>
    <lineage>
        <taxon>Eukaryota</taxon>
        <taxon>Metazoa</taxon>
        <taxon>Spiralia</taxon>
        <taxon>Gnathifera</taxon>
        <taxon>Rotifera</taxon>
        <taxon>Eurotatoria</taxon>
        <taxon>Bdelloidea</taxon>
        <taxon>Adinetida</taxon>
        <taxon>Adinetidae</taxon>
        <taxon>Adineta</taxon>
    </lineage>
</organism>
<sequence length="118" mass="13451">MKTDFFSIHIWQEPCPVYMESLVQLTLGGPMHISHGGFQHARVRYFDVEKKRPGLPQSIAALVKELRNDSITLELINIDLFVERRLIIQAGSFGEHQFNKVDVFDVTESLNGNYNCGS</sequence>
<gene>
    <name evidence="1" type="ORF">XAT740_LOCUS56746</name>
</gene>
<evidence type="ECO:0000313" key="2">
    <source>
        <dbReference type="Proteomes" id="UP000663828"/>
    </source>
</evidence>
<dbReference type="AlphaFoldDB" id="A0A816FE78"/>
<keyword evidence="2" id="KW-1185">Reference proteome</keyword>
<comment type="caution">
    <text evidence="1">The sequence shown here is derived from an EMBL/GenBank/DDBJ whole genome shotgun (WGS) entry which is preliminary data.</text>
</comment>
<name>A0A816FE78_ADIRI</name>
<evidence type="ECO:0000313" key="1">
    <source>
        <dbReference type="EMBL" id="CAF1660415.1"/>
    </source>
</evidence>
<accession>A0A816FE78</accession>
<dbReference type="Proteomes" id="UP000663828">
    <property type="component" value="Unassembled WGS sequence"/>
</dbReference>
<reference evidence="1" key="1">
    <citation type="submission" date="2021-02" db="EMBL/GenBank/DDBJ databases">
        <authorList>
            <person name="Nowell W R."/>
        </authorList>
    </citation>
    <scope>NUCLEOTIDE SEQUENCE</scope>
</reference>
<protein>
    <submittedName>
        <fullName evidence="1">Uncharacterized protein</fullName>
    </submittedName>
</protein>
<dbReference type="EMBL" id="CAJNOR010011317">
    <property type="protein sequence ID" value="CAF1660415.1"/>
    <property type="molecule type" value="Genomic_DNA"/>
</dbReference>